<feature type="region of interest" description="Disordered" evidence="1">
    <location>
        <begin position="282"/>
        <end position="301"/>
    </location>
</feature>
<proteinExistence type="predicted"/>
<reference evidence="2 3" key="1">
    <citation type="submission" date="2012-05" db="EMBL/GenBank/DDBJ databases">
        <title>Recombination and specialization in a pathogen metapopulation.</title>
        <authorList>
            <person name="Gardiner A."/>
            <person name="Kemen E."/>
            <person name="Schultz-Larsen T."/>
            <person name="MacLean D."/>
            <person name="Van Oosterhout C."/>
            <person name="Jones J.D.G."/>
        </authorList>
    </citation>
    <scope>NUCLEOTIDE SEQUENCE [LARGE SCALE GENOMIC DNA]</scope>
    <source>
        <strain evidence="2 3">Ac Nc2</strain>
    </source>
</reference>
<protein>
    <submittedName>
        <fullName evidence="2">Uncharacterized protein</fullName>
    </submittedName>
</protein>
<accession>A0A024FXB4</accession>
<dbReference type="OrthoDB" id="67226at2759"/>
<comment type="caution">
    <text evidence="2">The sequence shown here is derived from an EMBL/GenBank/DDBJ whole genome shotgun (WGS) entry which is preliminary data.</text>
</comment>
<evidence type="ECO:0000313" key="2">
    <source>
        <dbReference type="EMBL" id="CCI11765.1"/>
    </source>
</evidence>
<evidence type="ECO:0000313" key="3">
    <source>
        <dbReference type="Proteomes" id="UP000053237"/>
    </source>
</evidence>
<keyword evidence="3" id="KW-1185">Reference proteome</keyword>
<dbReference type="Proteomes" id="UP000053237">
    <property type="component" value="Unassembled WGS sequence"/>
</dbReference>
<dbReference type="InParanoid" id="A0A024FXB4"/>
<evidence type="ECO:0000256" key="1">
    <source>
        <dbReference type="SAM" id="MobiDB-lite"/>
    </source>
</evidence>
<dbReference type="EMBL" id="CAIX01001958">
    <property type="protein sequence ID" value="CCI11765.1"/>
    <property type="molecule type" value="Genomic_DNA"/>
</dbReference>
<organism evidence="2 3">
    <name type="scientific">Albugo candida</name>
    <dbReference type="NCBI Taxonomy" id="65357"/>
    <lineage>
        <taxon>Eukaryota</taxon>
        <taxon>Sar</taxon>
        <taxon>Stramenopiles</taxon>
        <taxon>Oomycota</taxon>
        <taxon>Peronosporomycetes</taxon>
        <taxon>Albuginales</taxon>
        <taxon>Albuginaceae</taxon>
        <taxon>Albugo</taxon>
    </lineage>
</organism>
<gene>
    <name evidence="2" type="ORF">BN9_134400</name>
</gene>
<sequence>MTQLHAAHQEMSLLAQFNDNLCFVQKAKIKKYENDSRITQRRIDRLQTFGRTILEELEQLLIQPVTRGSNLTRSKGSSFQVGREKSLIEHTAIEKMPTKDSTLRHNLQLLYRRWAKRWENLTASSIQHENETGKHQSQQKSEMEGIVEDASIQSEIERQNESLLRNKMQLHHQLELIRKEKSQLSATLTFQNTTLMTDLNEAKKKCKTLKQKLEEYHSRERSLSRNMKLIKKDDYQKRSSLSVTPMSPGSEQTEGGGSEERRLECSSSNAARMIRKLHHSASMPSKLEYAPGSDNQGSKSRVVSVVSPDFDSRTIMKAAKIKEAAIKVPDVNGYL</sequence>
<feature type="region of interest" description="Disordered" evidence="1">
    <location>
        <begin position="217"/>
        <end position="267"/>
    </location>
</feature>
<dbReference type="AlphaFoldDB" id="A0A024FXB4"/>
<name>A0A024FXB4_9STRA</name>